<evidence type="ECO:0000313" key="2">
    <source>
        <dbReference type="Proteomes" id="UP000479710"/>
    </source>
</evidence>
<dbReference type="AlphaFoldDB" id="A0A6G1D9H3"/>
<accession>A0A6G1D9H3</accession>
<dbReference type="Proteomes" id="UP000479710">
    <property type="component" value="Unassembled WGS sequence"/>
</dbReference>
<dbReference type="OrthoDB" id="418242at2759"/>
<comment type="caution">
    <text evidence="1">The sequence shown here is derived from an EMBL/GenBank/DDBJ whole genome shotgun (WGS) entry which is preliminary data.</text>
</comment>
<evidence type="ECO:0000313" key="1">
    <source>
        <dbReference type="EMBL" id="KAF0909077.1"/>
    </source>
</evidence>
<organism evidence="1 2">
    <name type="scientific">Oryza meyeriana var. granulata</name>
    <dbReference type="NCBI Taxonomy" id="110450"/>
    <lineage>
        <taxon>Eukaryota</taxon>
        <taxon>Viridiplantae</taxon>
        <taxon>Streptophyta</taxon>
        <taxon>Embryophyta</taxon>
        <taxon>Tracheophyta</taxon>
        <taxon>Spermatophyta</taxon>
        <taxon>Magnoliopsida</taxon>
        <taxon>Liliopsida</taxon>
        <taxon>Poales</taxon>
        <taxon>Poaceae</taxon>
        <taxon>BOP clade</taxon>
        <taxon>Oryzoideae</taxon>
        <taxon>Oryzeae</taxon>
        <taxon>Oryzinae</taxon>
        <taxon>Oryza</taxon>
        <taxon>Oryza meyeriana</taxon>
    </lineage>
</organism>
<name>A0A6G1D9H3_9ORYZ</name>
<reference evidence="1 2" key="1">
    <citation type="submission" date="2019-11" db="EMBL/GenBank/DDBJ databases">
        <title>Whole genome sequence of Oryza granulata.</title>
        <authorList>
            <person name="Li W."/>
        </authorList>
    </citation>
    <scope>NUCLEOTIDE SEQUENCE [LARGE SCALE GENOMIC DNA]</scope>
    <source>
        <strain evidence="2">cv. Menghai</strain>
        <tissue evidence="1">Leaf</tissue>
    </source>
</reference>
<gene>
    <name evidence="1" type="ORF">E2562_031337</name>
</gene>
<sequence length="66" mass="7083">MDPGGRGRAGFERACRLPNTVHSDIASALPLPSDDDEPLADPDRPDMIMQAANIGRILAETDVCHL</sequence>
<dbReference type="EMBL" id="SPHZ02000007">
    <property type="protein sequence ID" value="KAF0909077.1"/>
    <property type="molecule type" value="Genomic_DNA"/>
</dbReference>
<proteinExistence type="predicted"/>
<keyword evidence="2" id="KW-1185">Reference proteome</keyword>
<protein>
    <submittedName>
        <fullName evidence="1">Uncharacterized protein</fullName>
    </submittedName>
</protein>